<dbReference type="InterPro" id="IPR012854">
    <property type="entry name" value="Cu_amine_oxidase-like_N"/>
</dbReference>
<accession>A0ABQ4LSY0</accession>
<protein>
    <recommendedName>
        <fullName evidence="6">Copper amine oxidase-like N-terminal domain-containing protein</fullName>
    </recommendedName>
</protein>
<evidence type="ECO:0000256" key="1">
    <source>
        <dbReference type="SAM" id="MobiDB-lite"/>
    </source>
</evidence>
<feature type="domain" description="Copper amine oxidase-like N-terminal" evidence="2">
    <location>
        <begin position="42"/>
        <end position="148"/>
    </location>
</feature>
<dbReference type="InterPro" id="IPR036582">
    <property type="entry name" value="Mao_N_sf"/>
</dbReference>
<dbReference type="Pfam" id="PF07833">
    <property type="entry name" value="Cu_amine_oxidN1"/>
    <property type="match status" value="1"/>
</dbReference>
<organism evidence="4 5">
    <name type="scientific">Paenibacillus cookii</name>
    <dbReference type="NCBI Taxonomy" id="157839"/>
    <lineage>
        <taxon>Bacteria</taxon>
        <taxon>Bacillati</taxon>
        <taxon>Bacillota</taxon>
        <taxon>Bacilli</taxon>
        <taxon>Bacillales</taxon>
        <taxon>Paenibacillaceae</taxon>
        <taxon>Paenibacillus</taxon>
    </lineage>
</organism>
<proteinExistence type="predicted"/>
<sequence>MRAVYKKTGAGLLLFFALLLATGVWGMKQAYAAAAAPIKVAVDTQWVSFSVDPLLDGGSTLVQMRPLFETMGIALTWNQQNQTITGQKGSMSFTLKVGSTKAVLNGKEIKLDKPARVVQGNTLVPLRFVGEATGGLVVWDPKDREITIFSEQMLSQLGLTKEQAAEILAKNGGMTTSNPPKDPPGTGQTGSGDEEKAPASPVKLDKLQGMYVGMRLDPGGYECGGACWDYYTFLPGQKVVVGEPVSGGPETIDCSKQACSAYSIKNNRLTLDNGKSYAIRVSAKGNLFIEDVQLEPVKPVAAHFKLSGSYVYRGYSGMAGANSASSAWEERIAFQTDGTFKSDNLALGTLDTGAGTTNSSSGVSGTGTYDISGNTITLKFSDGKTERFVFFVHTGKDGKPNPQDIQIGDRNFYVDND</sequence>
<comment type="caution">
    <text evidence="4">The sequence shown here is derived from an EMBL/GenBank/DDBJ whole genome shotgun (WGS) entry which is preliminary data.</text>
</comment>
<dbReference type="Pfam" id="PF13648">
    <property type="entry name" value="Lipocalin_4"/>
    <property type="match status" value="1"/>
</dbReference>
<feature type="region of interest" description="Disordered" evidence="1">
    <location>
        <begin position="171"/>
        <end position="200"/>
    </location>
</feature>
<dbReference type="EMBL" id="BORW01000004">
    <property type="protein sequence ID" value="GIO66387.1"/>
    <property type="molecule type" value="Genomic_DNA"/>
</dbReference>
<evidence type="ECO:0008006" key="6">
    <source>
        <dbReference type="Google" id="ProtNLM"/>
    </source>
</evidence>
<feature type="domain" description="Lipocalin-like" evidence="3">
    <location>
        <begin position="339"/>
        <end position="389"/>
    </location>
</feature>
<reference evidence="4 5" key="1">
    <citation type="submission" date="2021-03" db="EMBL/GenBank/DDBJ databases">
        <title>Antimicrobial resistance genes in bacteria isolated from Japanese honey, and their potential for conferring macrolide and lincosamide resistance in the American foulbrood pathogen Paenibacillus larvae.</title>
        <authorList>
            <person name="Okamoto M."/>
            <person name="Kumagai M."/>
            <person name="Kanamori H."/>
            <person name="Takamatsu D."/>
        </authorList>
    </citation>
    <scope>NUCLEOTIDE SEQUENCE [LARGE SCALE GENOMIC DNA]</scope>
    <source>
        <strain evidence="4 5">J21TS3</strain>
    </source>
</reference>
<keyword evidence="5" id="KW-1185">Reference proteome</keyword>
<evidence type="ECO:0000313" key="5">
    <source>
        <dbReference type="Proteomes" id="UP000680638"/>
    </source>
</evidence>
<dbReference type="Proteomes" id="UP000680638">
    <property type="component" value="Unassembled WGS sequence"/>
</dbReference>
<gene>
    <name evidence="4" type="ORF">J21TS3_12080</name>
</gene>
<evidence type="ECO:0000259" key="3">
    <source>
        <dbReference type="Pfam" id="PF13648"/>
    </source>
</evidence>
<name>A0ABQ4LSY0_9BACL</name>
<dbReference type="Gene3D" id="3.30.457.10">
    <property type="entry name" value="Copper amine oxidase-like, N-terminal domain"/>
    <property type="match status" value="1"/>
</dbReference>
<evidence type="ECO:0000313" key="4">
    <source>
        <dbReference type="EMBL" id="GIO66387.1"/>
    </source>
</evidence>
<dbReference type="InterPro" id="IPR024311">
    <property type="entry name" value="Lipocalin-like"/>
</dbReference>
<dbReference type="SUPFAM" id="SSF55383">
    <property type="entry name" value="Copper amine oxidase, domain N"/>
    <property type="match status" value="1"/>
</dbReference>
<evidence type="ECO:0000259" key="2">
    <source>
        <dbReference type="Pfam" id="PF07833"/>
    </source>
</evidence>
<dbReference type="RefSeq" id="WP_212948367.1">
    <property type="nucleotide sequence ID" value="NZ_BORW01000004.1"/>
</dbReference>